<comment type="subunit">
    <text evidence="5">Heterooligomer composed of large and small subunits.</text>
</comment>
<comment type="similarity">
    <text evidence="5 6">Belongs to the XseA family.</text>
</comment>
<keyword evidence="4 5" id="KW-0269">Exonuclease</keyword>
<dbReference type="PANTHER" id="PTHR30008">
    <property type="entry name" value="EXODEOXYRIBONUCLEASE 7 LARGE SUBUNIT"/>
    <property type="match status" value="1"/>
</dbReference>
<evidence type="ECO:0000256" key="7">
    <source>
        <dbReference type="SAM" id="Coils"/>
    </source>
</evidence>
<protein>
    <recommendedName>
        <fullName evidence="5">Exodeoxyribonuclease 7 large subunit</fullName>
        <ecNumber evidence="5">3.1.11.6</ecNumber>
    </recommendedName>
    <alternativeName>
        <fullName evidence="5">Exodeoxyribonuclease VII large subunit</fullName>
        <shortName evidence="5">Exonuclease VII large subunit</shortName>
    </alternativeName>
</protein>
<dbReference type="AlphaFoldDB" id="A0A9E7DKC0"/>
<evidence type="ECO:0000256" key="6">
    <source>
        <dbReference type="RuleBase" id="RU004355"/>
    </source>
</evidence>
<dbReference type="EC" id="3.1.11.6" evidence="5"/>
<evidence type="ECO:0000259" key="8">
    <source>
        <dbReference type="Pfam" id="PF02601"/>
    </source>
</evidence>
<dbReference type="HAMAP" id="MF_00378">
    <property type="entry name" value="Exonuc_7_L"/>
    <property type="match status" value="1"/>
</dbReference>
<sequence length="446" mass="51502">MNKFTVTGLNDYIKDVLANDFLLQEIYVEGEVADYKKNNSGHLYFLIKDESSKIKCAFYCYKNEEEITLENGMKVFIKGKISTYDQNSTYQINVDYVEELGIGKLKREFRKTLEKLEKEGLFDEEHKKEIPKYPRRLGLIASSTSAGFRDIVKVLRRRTNMIDIILYDSFVQGDMAVANINRGLDYFNQKNDVELILIARGGGSYEELAVFNDESMARKIFASKIPVMTAIGHQIDSFIADLVADKRCATPSEAAEIISKYYYELPDLLDQSIIQISFLMNHYISSEESNLKNKRDLINSLNTKTLIDNFYSKTNNLMILIKKEMDKYIYFKEKKVDMLASRLIYSSVSKRIDEANNTIEKRIVNINQAMNNKLSAMTEDLQKFKLRLTINDIYKTLRRGYFLVSDLDNKTIKDANDIKVGSDIFIKSYNSSIKAHVLEVNNDIKL</sequence>
<feature type="domain" description="Exonuclease VII large subunit C-terminal" evidence="8">
    <location>
        <begin position="121"/>
        <end position="435"/>
    </location>
</feature>
<dbReference type="PANTHER" id="PTHR30008:SF0">
    <property type="entry name" value="EXODEOXYRIBONUCLEASE 7 LARGE SUBUNIT"/>
    <property type="match status" value="1"/>
</dbReference>
<feature type="coiled-coil region" evidence="7">
    <location>
        <begin position="352"/>
        <end position="387"/>
    </location>
</feature>
<proteinExistence type="inferred from homology"/>
<keyword evidence="11" id="KW-1185">Reference proteome</keyword>
<dbReference type="GO" id="GO:0008855">
    <property type="term" value="F:exodeoxyribonuclease VII activity"/>
    <property type="evidence" value="ECO:0007669"/>
    <property type="project" value="UniProtKB-UniRule"/>
</dbReference>
<reference evidence="10" key="1">
    <citation type="submission" date="2022-04" db="EMBL/GenBank/DDBJ databases">
        <title>Complete genome sequences of Ezakiella coagulans and Fenollaria massiliensis.</title>
        <authorList>
            <person name="France M.T."/>
            <person name="Clifford J."/>
            <person name="Narina S."/>
            <person name="Rutt L."/>
            <person name="Ravel J."/>
        </authorList>
    </citation>
    <scope>NUCLEOTIDE SEQUENCE</scope>
    <source>
        <strain evidence="10">C0061C2</strain>
    </source>
</reference>
<evidence type="ECO:0000256" key="4">
    <source>
        <dbReference type="ARBA" id="ARBA00022839"/>
    </source>
</evidence>
<keyword evidence="3 5" id="KW-0378">Hydrolase</keyword>
<dbReference type="InterPro" id="IPR025824">
    <property type="entry name" value="OB-fold_nuc-bd_dom"/>
</dbReference>
<comment type="function">
    <text evidence="5">Bidirectionally degrades single-stranded DNA into large acid-insoluble oligonucleotides, which are then degraded further into small acid-soluble oligonucleotides.</text>
</comment>
<gene>
    <name evidence="5 10" type="primary">xseA</name>
    <name evidence="10" type="ORF">M1R53_03770</name>
</gene>
<name>A0A9E7DKC0_9FIRM</name>
<dbReference type="GO" id="GO:0006308">
    <property type="term" value="P:DNA catabolic process"/>
    <property type="evidence" value="ECO:0007669"/>
    <property type="project" value="UniProtKB-UniRule"/>
</dbReference>
<organism evidence="10 11">
    <name type="scientific">Fenollaria massiliensis</name>
    <dbReference type="NCBI Taxonomy" id="938288"/>
    <lineage>
        <taxon>Bacteria</taxon>
        <taxon>Bacillati</taxon>
        <taxon>Bacillota</taxon>
        <taxon>Clostridia</taxon>
        <taxon>Eubacteriales</taxon>
        <taxon>Fenollaria</taxon>
    </lineage>
</organism>
<dbReference type="Pfam" id="PF02601">
    <property type="entry name" value="Exonuc_VII_L"/>
    <property type="match status" value="1"/>
</dbReference>
<evidence type="ECO:0000256" key="2">
    <source>
        <dbReference type="ARBA" id="ARBA00022722"/>
    </source>
</evidence>
<dbReference type="RefSeq" id="WP_249243125.1">
    <property type="nucleotide sequence ID" value="NZ_CP096649.1"/>
</dbReference>
<dbReference type="InterPro" id="IPR020579">
    <property type="entry name" value="Exonuc_VII_lsu_C"/>
</dbReference>
<comment type="catalytic activity">
    <reaction evidence="5 6">
        <text>Exonucleolytic cleavage in either 5'- to 3'- or 3'- to 5'-direction to yield nucleoside 5'-phosphates.</text>
        <dbReference type="EC" id="3.1.11.6"/>
    </reaction>
</comment>
<keyword evidence="1 5" id="KW-0963">Cytoplasm</keyword>
<accession>A0A9E7DKC0</accession>
<dbReference type="GO" id="GO:0005737">
    <property type="term" value="C:cytoplasm"/>
    <property type="evidence" value="ECO:0007669"/>
    <property type="project" value="UniProtKB-SubCell"/>
</dbReference>
<dbReference type="NCBIfam" id="TIGR00237">
    <property type="entry name" value="xseA"/>
    <property type="match status" value="1"/>
</dbReference>
<evidence type="ECO:0000313" key="11">
    <source>
        <dbReference type="Proteomes" id="UP000831151"/>
    </source>
</evidence>
<evidence type="ECO:0000259" key="9">
    <source>
        <dbReference type="Pfam" id="PF13742"/>
    </source>
</evidence>
<dbReference type="KEGG" id="fms:M1R53_03770"/>
<evidence type="ECO:0000313" key="10">
    <source>
        <dbReference type="EMBL" id="UQK59772.1"/>
    </source>
</evidence>
<evidence type="ECO:0000256" key="1">
    <source>
        <dbReference type="ARBA" id="ARBA00022490"/>
    </source>
</evidence>
<dbReference type="GO" id="GO:0009318">
    <property type="term" value="C:exodeoxyribonuclease VII complex"/>
    <property type="evidence" value="ECO:0007669"/>
    <property type="project" value="UniProtKB-UniRule"/>
</dbReference>
<feature type="domain" description="OB-fold nucleic acid binding" evidence="9">
    <location>
        <begin position="4"/>
        <end position="97"/>
    </location>
</feature>
<evidence type="ECO:0000256" key="5">
    <source>
        <dbReference type="HAMAP-Rule" id="MF_00378"/>
    </source>
</evidence>
<dbReference type="Proteomes" id="UP000831151">
    <property type="component" value="Chromosome"/>
</dbReference>
<evidence type="ECO:0000256" key="3">
    <source>
        <dbReference type="ARBA" id="ARBA00022801"/>
    </source>
</evidence>
<dbReference type="EMBL" id="CP096649">
    <property type="protein sequence ID" value="UQK59772.1"/>
    <property type="molecule type" value="Genomic_DNA"/>
</dbReference>
<keyword evidence="2 5" id="KW-0540">Nuclease</keyword>
<dbReference type="InterPro" id="IPR003753">
    <property type="entry name" value="Exonuc_VII_L"/>
</dbReference>
<keyword evidence="7" id="KW-0175">Coiled coil</keyword>
<dbReference type="CDD" id="cd04489">
    <property type="entry name" value="ExoVII_LU_OBF"/>
    <property type="match status" value="1"/>
</dbReference>
<dbReference type="GO" id="GO:0003676">
    <property type="term" value="F:nucleic acid binding"/>
    <property type="evidence" value="ECO:0007669"/>
    <property type="project" value="InterPro"/>
</dbReference>
<dbReference type="Pfam" id="PF13742">
    <property type="entry name" value="tRNA_anti_2"/>
    <property type="match status" value="1"/>
</dbReference>
<comment type="subcellular location">
    <subcellularLocation>
        <location evidence="5 6">Cytoplasm</location>
    </subcellularLocation>
</comment>